<dbReference type="Pfam" id="PF12953">
    <property type="entry name" value="DUF3842"/>
    <property type="match status" value="1"/>
</dbReference>
<reference evidence="1 2" key="1">
    <citation type="submission" date="2023-04" db="EMBL/GenBank/DDBJ databases">
        <title>Fusibacter bizertensis strain WBS, isolated from littoral bottom sediments of the Arctic seas - biochemical and genomic analysis.</title>
        <authorList>
            <person name="Brioukhanov A.L."/>
        </authorList>
    </citation>
    <scope>NUCLEOTIDE SEQUENCE [LARGE SCALE GENOMIC DNA]</scope>
    <source>
        <strain evidence="1 2">WBS</strain>
    </source>
</reference>
<evidence type="ECO:0000313" key="1">
    <source>
        <dbReference type="EMBL" id="MDH8677861.1"/>
    </source>
</evidence>
<comment type="caution">
    <text evidence="1">The sequence shown here is derived from an EMBL/GenBank/DDBJ whole genome shotgun (WGS) entry which is preliminary data.</text>
</comment>
<dbReference type="Proteomes" id="UP001158045">
    <property type="component" value="Unassembled WGS sequence"/>
</dbReference>
<evidence type="ECO:0000313" key="2">
    <source>
        <dbReference type="Proteomes" id="UP001158045"/>
    </source>
</evidence>
<sequence>MKIAVVDGQGGGIGKSVVEKLKLKFGNKVYVTALGTNALATSAMLKAGADEGATGENAIMYNVKKVKCICGPIGLVSANALLGELSPRMAMAISESEAVKLLIPFNKCNTVVLGVEGKSLGAYIDELIDLVAEMIKSDDLEG</sequence>
<name>A0ABT6NBU0_9FIRM</name>
<protein>
    <submittedName>
        <fullName evidence="1">DUF3842 family protein</fullName>
    </submittedName>
</protein>
<keyword evidence="2" id="KW-1185">Reference proteome</keyword>
<gene>
    <name evidence="1" type="ORF">QE109_06865</name>
</gene>
<dbReference type="InterPro" id="IPR024208">
    <property type="entry name" value="DUF3842"/>
</dbReference>
<accession>A0ABT6NBU0</accession>
<dbReference type="EMBL" id="JARYZI010000003">
    <property type="protein sequence ID" value="MDH8677861.1"/>
    <property type="molecule type" value="Genomic_DNA"/>
</dbReference>
<dbReference type="RefSeq" id="WP_281093685.1">
    <property type="nucleotide sequence ID" value="NZ_JARYZI010000003.1"/>
</dbReference>
<organism evidence="1 2">
    <name type="scientific">Fusibacter bizertensis</name>
    <dbReference type="NCBI Taxonomy" id="1488331"/>
    <lineage>
        <taxon>Bacteria</taxon>
        <taxon>Bacillati</taxon>
        <taxon>Bacillota</taxon>
        <taxon>Clostridia</taxon>
        <taxon>Eubacteriales</taxon>
        <taxon>Eubacteriales Family XII. Incertae Sedis</taxon>
        <taxon>Fusibacter</taxon>
    </lineage>
</organism>
<proteinExistence type="predicted"/>